<dbReference type="InterPro" id="IPR050796">
    <property type="entry name" value="SCF_F-box_component"/>
</dbReference>
<sequence length="386" mass="44185">MPLPYELIYDEILCRLPVKYLLRYRCVSKEWCSIIDSKAFVKKHLKKAIECNPDGDGVIITGDGQTGQYYLTNLECLYADEDVAVTELDDPLKNVLSSALFVGAANCLACFCKNNMKEFIILNPSTRKYKKVPSMPSEFAWLFEKNEVFPCGFGYDHVNDDYKVVKIVEFIGGGMIFMIYSMKSNCWTWLENVPSNIRLLTMTGMFTSGALNWLAKSLEFNHKFIVGFDLGLEQFMEVPFPIVSGNASVPSRGTLCFFDHCINSRMNVWMINNYGAENPWYKAFSVERSGVLGSFELIRPVAFSKSGKDVLLDMDNTKLVWYDPKRNVVKNVVHGIPTRSGLHLYRESLLELKTEQVQKPSSEDKKEKKERKKRDDFLSKGFKLKL</sequence>
<evidence type="ECO:0000256" key="1">
    <source>
        <dbReference type="SAM" id="MobiDB-lite"/>
    </source>
</evidence>
<dbReference type="SMART" id="SM00256">
    <property type="entry name" value="FBOX"/>
    <property type="match status" value="1"/>
</dbReference>
<gene>
    <name evidence="3" type="ORF">POM88_048796</name>
</gene>
<dbReference type="InterPro" id="IPR017451">
    <property type="entry name" value="F-box-assoc_interact_dom"/>
</dbReference>
<protein>
    <submittedName>
        <fullName evidence="3">F-box domain-containing protein</fullName>
    </submittedName>
</protein>
<accession>A0AAD8GX04</accession>
<feature type="compositionally biased region" description="Basic and acidic residues" evidence="1">
    <location>
        <begin position="355"/>
        <end position="378"/>
    </location>
</feature>
<dbReference type="EMBL" id="JAUIZM010000011">
    <property type="protein sequence ID" value="KAK1355540.1"/>
    <property type="molecule type" value="Genomic_DNA"/>
</dbReference>
<name>A0AAD8GX04_9APIA</name>
<feature type="domain" description="F-box" evidence="2">
    <location>
        <begin position="3"/>
        <end position="44"/>
    </location>
</feature>
<dbReference type="PANTHER" id="PTHR31672:SF13">
    <property type="entry name" value="F-BOX PROTEIN CPR30-LIKE"/>
    <property type="match status" value="1"/>
</dbReference>
<evidence type="ECO:0000313" key="4">
    <source>
        <dbReference type="Proteomes" id="UP001237642"/>
    </source>
</evidence>
<dbReference type="Proteomes" id="UP001237642">
    <property type="component" value="Unassembled WGS sequence"/>
</dbReference>
<dbReference type="AlphaFoldDB" id="A0AAD8GX04"/>
<evidence type="ECO:0000259" key="2">
    <source>
        <dbReference type="SMART" id="SM00256"/>
    </source>
</evidence>
<dbReference type="InterPro" id="IPR001810">
    <property type="entry name" value="F-box_dom"/>
</dbReference>
<reference evidence="3" key="1">
    <citation type="submission" date="2023-02" db="EMBL/GenBank/DDBJ databases">
        <title>Genome of toxic invasive species Heracleum sosnowskyi carries increased number of genes despite the absence of recent whole-genome duplications.</title>
        <authorList>
            <person name="Schelkunov M."/>
            <person name="Shtratnikova V."/>
            <person name="Makarenko M."/>
            <person name="Klepikova A."/>
            <person name="Omelchenko D."/>
            <person name="Novikova G."/>
            <person name="Obukhova E."/>
            <person name="Bogdanov V."/>
            <person name="Penin A."/>
            <person name="Logacheva M."/>
        </authorList>
    </citation>
    <scope>NUCLEOTIDE SEQUENCE</scope>
    <source>
        <strain evidence="3">Hsosn_3</strain>
        <tissue evidence="3">Leaf</tissue>
    </source>
</reference>
<keyword evidence="4" id="KW-1185">Reference proteome</keyword>
<reference evidence="3" key="2">
    <citation type="submission" date="2023-05" db="EMBL/GenBank/DDBJ databases">
        <authorList>
            <person name="Schelkunov M.I."/>
        </authorList>
    </citation>
    <scope>NUCLEOTIDE SEQUENCE</scope>
    <source>
        <strain evidence="3">Hsosn_3</strain>
        <tissue evidence="3">Leaf</tissue>
    </source>
</reference>
<dbReference type="NCBIfam" id="TIGR01640">
    <property type="entry name" value="F_box_assoc_1"/>
    <property type="match status" value="1"/>
</dbReference>
<organism evidence="3 4">
    <name type="scientific">Heracleum sosnowskyi</name>
    <dbReference type="NCBI Taxonomy" id="360622"/>
    <lineage>
        <taxon>Eukaryota</taxon>
        <taxon>Viridiplantae</taxon>
        <taxon>Streptophyta</taxon>
        <taxon>Embryophyta</taxon>
        <taxon>Tracheophyta</taxon>
        <taxon>Spermatophyta</taxon>
        <taxon>Magnoliopsida</taxon>
        <taxon>eudicotyledons</taxon>
        <taxon>Gunneridae</taxon>
        <taxon>Pentapetalae</taxon>
        <taxon>asterids</taxon>
        <taxon>campanulids</taxon>
        <taxon>Apiales</taxon>
        <taxon>Apiaceae</taxon>
        <taxon>Apioideae</taxon>
        <taxon>apioid superclade</taxon>
        <taxon>Tordylieae</taxon>
        <taxon>Tordyliinae</taxon>
        <taxon>Heracleum</taxon>
    </lineage>
</organism>
<dbReference type="Gene3D" id="1.20.1280.50">
    <property type="match status" value="1"/>
</dbReference>
<dbReference type="InterPro" id="IPR006527">
    <property type="entry name" value="F-box-assoc_dom_typ1"/>
</dbReference>
<dbReference type="Pfam" id="PF00646">
    <property type="entry name" value="F-box"/>
    <property type="match status" value="1"/>
</dbReference>
<feature type="region of interest" description="Disordered" evidence="1">
    <location>
        <begin position="355"/>
        <end position="386"/>
    </location>
</feature>
<dbReference type="Pfam" id="PF07734">
    <property type="entry name" value="FBA_1"/>
    <property type="match status" value="1"/>
</dbReference>
<proteinExistence type="predicted"/>
<comment type="caution">
    <text evidence="3">The sequence shown here is derived from an EMBL/GenBank/DDBJ whole genome shotgun (WGS) entry which is preliminary data.</text>
</comment>
<dbReference type="SUPFAM" id="SSF81383">
    <property type="entry name" value="F-box domain"/>
    <property type="match status" value="1"/>
</dbReference>
<dbReference type="PANTHER" id="PTHR31672">
    <property type="entry name" value="BNACNNG10540D PROTEIN"/>
    <property type="match status" value="1"/>
</dbReference>
<dbReference type="CDD" id="cd22157">
    <property type="entry name" value="F-box_AtFBW1-like"/>
    <property type="match status" value="1"/>
</dbReference>
<dbReference type="InterPro" id="IPR036047">
    <property type="entry name" value="F-box-like_dom_sf"/>
</dbReference>
<evidence type="ECO:0000313" key="3">
    <source>
        <dbReference type="EMBL" id="KAK1355540.1"/>
    </source>
</evidence>